<proteinExistence type="predicted"/>
<keyword evidence="1" id="KW-0812">Transmembrane</keyword>
<sequence length="501" mass="51550">MTSNSTAARVLRVIAAIITSLILVGALAFMGVANMPQWLVDPANGSSATSHRVVQERLESYCGERMQLPDSTDWGDSDYRASEGNISSSASFAAFGTVHAASVSPFEVTGAQTANLSGPANADSDNGMTYRDDNGYPRLFDANLLKADAKSGQAGILASQASEGDLRGISAATCVVPAISQAFLLPSTGTGSNQQLVLANPSSKPTTVSVEVYGTKNVGKMSLATSGNVTVRGNGQSTMDLSAAAPGQDGLYVKVTSESTAVAASVRVLVMDGLTPKGSDFAMPLGTEGTSNLIPSVRKGDKTTLYLYGRKNATVRASWVSDNGLISLGTFDIRGQQVSAIDLGSVPSGVSGIQLDSDDVFLAQAKVTANGGDGQEDFALLPAVAPEKRSVISLPDGYDLSLTLANTSNAETTATVAFMNDDGSMRQGKQVTIKANSAMTMDTQGVAAVVACKDDTVAWGLRLGSDALAGKKVAGVSAVGPTKLGVRVARITSTNSLLLVR</sequence>
<reference evidence="2 3" key="1">
    <citation type="submission" date="2014-03" db="EMBL/GenBank/DDBJ databases">
        <title>Genomics of Bifidobacteria.</title>
        <authorList>
            <person name="Ventura M."/>
            <person name="Milani C."/>
            <person name="Lugli G.A."/>
        </authorList>
    </citation>
    <scope>NUCLEOTIDE SEQUENCE [LARGE SCALE GENOMIC DNA]</scope>
    <source>
        <strain evidence="2 3">LMG 11341</strain>
    </source>
</reference>
<dbReference type="STRING" id="78345.BMERY_1159"/>
<keyword evidence="3" id="KW-1185">Reference proteome</keyword>
<evidence type="ECO:0000256" key="1">
    <source>
        <dbReference type="SAM" id="Phobius"/>
    </source>
</evidence>
<evidence type="ECO:0008006" key="4">
    <source>
        <dbReference type="Google" id="ProtNLM"/>
    </source>
</evidence>
<evidence type="ECO:0000313" key="2">
    <source>
        <dbReference type="EMBL" id="KFI71646.1"/>
    </source>
</evidence>
<keyword evidence="1" id="KW-1133">Transmembrane helix</keyword>
<dbReference type="Proteomes" id="UP000029060">
    <property type="component" value="Unassembled WGS sequence"/>
</dbReference>
<name>A0A087BKU6_9BIFI</name>
<dbReference type="InterPro" id="IPR043777">
    <property type="entry name" value="DUF5719"/>
</dbReference>
<protein>
    <recommendedName>
        <fullName evidence="4">Secreted protein</fullName>
    </recommendedName>
</protein>
<keyword evidence="1" id="KW-0472">Membrane</keyword>
<accession>A0A087BKU6</accession>
<dbReference type="OrthoDB" id="3240451at2"/>
<feature type="transmembrane region" description="Helical" evidence="1">
    <location>
        <begin position="12"/>
        <end position="33"/>
    </location>
</feature>
<dbReference type="eggNOG" id="ENOG5032YJZ">
    <property type="taxonomic scope" value="Bacteria"/>
</dbReference>
<organism evidence="2 3">
    <name type="scientific">Bifidobacterium merycicum</name>
    <dbReference type="NCBI Taxonomy" id="78345"/>
    <lineage>
        <taxon>Bacteria</taxon>
        <taxon>Bacillati</taxon>
        <taxon>Actinomycetota</taxon>
        <taxon>Actinomycetes</taxon>
        <taxon>Bifidobacteriales</taxon>
        <taxon>Bifidobacteriaceae</taxon>
        <taxon>Bifidobacterium</taxon>
    </lineage>
</organism>
<gene>
    <name evidence="2" type="ORF">BMERY_1159</name>
</gene>
<dbReference type="RefSeq" id="WP_033521765.1">
    <property type="nucleotide sequence ID" value="NZ_JGZC01000001.1"/>
</dbReference>
<dbReference type="AlphaFoldDB" id="A0A087BKU6"/>
<dbReference type="Pfam" id="PF18986">
    <property type="entry name" value="DUF5719"/>
    <property type="match status" value="1"/>
</dbReference>
<dbReference type="EMBL" id="JGZC01000001">
    <property type="protein sequence ID" value="KFI71646.1"/>
    <property type="molecule type" value="Genomic_DNA"/>
</dbReference>
<comment type="caution">
    <text evidence="2">The sequence shown here is derived from an EMBL/GenBank/DDBJ whole genome shotgun (WGS) entry which is preliminary data.</text>
</comment>
<evidence type="ECO:0000313" key="3">
    <source>
        <dbReference type="Proteomes" id="UP000029060"/>
    </source>
</evidence>